<proteinExistence type="predicted"/>
<accession>A0A645DIJ3</accession>
<organism evidence="1">
    <name type="scientific">bioreactor metagenome</name>
    <dbReference type="NCBI Taxonomy" id="1076179"/>
    <lineage>
        <taxon>unclassified sequences</taxon>
        <taxon>metagenomes</taxon>
        <taxon>ecological metagenomes</taxon>
    </lineage>
</organism>
<dbReference type="AlphaFoldDB" id="A0A645DIJ3"/>
<evidence type="ECO:0000313" key="1">
    <source>
        <dbReference type="EMBL" id="MPM89304.1"/>
    </source>
</evidence>
<reference evidence="1" key="1">
    <citation type="submission" date="2019-08" db="EMBL/GenBank/DDBJ databases">
        <authorList>
            <person name="Kucharzyk K."/>
            <person name="Murdoch R.W."/>
            <person name="Higgins S."/>
            <person name="Loffler F."/>
        </authorList>
    </citation>
    <scope>NUCLEOTIDE SEQUENCE</scope>
</reference>
<comment type="caution">
    <text evidence="1">The sequence shown here is derived from an EMBL/GenBank/DDBJ whole genome shotgun (WGS) entry which is preliminary data.</text>
</comment>
<gene>
    <name evidence="1" type="ORF">SDC9_136413</name>
</gene>
<name>A0A645DIJ3_9ZZZZ</name>
<protein>
    <submittedName>
        <fullName evidence="1">Uncharacterized protein</fullName>
    </submittedName>
</protein>
<sequence>MQTPIAHLGIAHGNVFIPDNVPGLVRGIGIKLRIIHTGDDAYLMPELFHLGGQIVLLIGVPGHIVLHHMHDLHAAHASFVYQYHNGGIPDKPLLSFVPFTLRAKLAVLHCASQILR</sequence>
<dbReference type="EMBL" id="VSSQ01036751">
    <property type="protein sequence ID" value="MPM89304.1"/>
    <property type="molecule type" value="Genomic_DNA"/>
</dbReference>